<dbReference type="InterPro" id="IPR000943">
    <property type="entry name" value="RNA_pol_sigma70"/>
</dbReference>
<dbReference type="InterPro" id="IPR013325">
    <property type="entry name" value="RNA_pol_sigma_r2"/>
</dbReference>
<keyword evidence="2" id="KW-0805">Transcription regulation</keyword>
<dbReference type="PROSITE" id="PS00716">
    <property type="entry name" value="SIGMA70_2"/>
    <property type="match status" value="1"/>
</dbReference>
<dbReference type="Gene3D" id="1.10.1740.10">
    <property type="match status" value="1"/>
</dbReference>
<dbReference type="InterPro" id="IPR007627">
    <property type="entry name" value="RNA_pol_sigma70_r2"/>
</dbReference>
<dbReference type="SUPFAM" id="SSF88946">
    <property type="entry name" value="Sigma2 domain of RNA polymerase sigma factors"/>
    <property type="match status" value="1"/>
</dbReference>
<dbReference type="InterPro" id="IPR036388">
    <property type="entry name" value="WH-like_DNA-bd_sf"/>
</dbReference>
<feature type="domain" description="RNA polymerase sigma-70" evidence="6">
    <location>
        <begin position="147"/>
        <end position="173"/>
    </location>
</feature>
<keyword evidence="4" id="KW-0238">DNA-binding</keyword>
<dbReference type="InterPro" id="IPR014284">
    <property type="entry name" value="RNA_pol_sigma-70_dom"/>
</dbReference>
<dbReference type="NCBIfam" id="TIGR02937">
    <property type="entry name" value="sigma70-ECF"/>
    <property type="match status" value="1"/>
</dbReference>
<dbReference type="SUPFAM" id="SSF88659">
    <property type="entry name" value="Sigma3 and sigma4 domains of RNA polymerase sigma factors"/>
    <property type="match status" value="1"/>
</dbReference>
<evidence type="ECO:0000256" key="4">
    <source>
        <dbReference type="ARBA" id="ARBA00023125"/>
    </source>
</evidence>
<dbReference type="Proteomes" id="UP001485459">
    <property type="component" value="Chromosome"/>
</dbReference>
<evidence type="ECO:0000256" key="5">
    <source>
        <dbReference type="ARBA" id="ARBA00023163"/>
    </source>
</evidence>
<dbReference type="EMBL" id="CP149822">
    <property type="protein sequence ID" value="WZN42027.1"/>
    <property type="molecule type" value="Genomic_DNA"/>
</dbReference>
<keyword evidence="8" id="KW-1185">Reference proteome</keyword>
<dbReference type="InterPro" id="IPR013324">
    <property type="entry name" value="RNA_pol_sigma_r3/r4-like"/>
</dbReference>
<evidence type="ECO:0000313" key="7">
    <source>
        <dbReference type="EMBL" id="WZN42027.1"/>
    </source>
</evidence>
<keyword evidence="3" id="KW-0731">Sigma factor</keyword>
<dbReference type="Pfam" id="PF04542">
    <property type="entry name" value="Sigma70_r2"/>
    <property type="match status" value="1"/>
</dbReference>
<reference evidence="8" key="1">
    <citation type="submission" date="2024-03" db="EMBL/GenBank/DDBJ databases">
        <title>Chitinophaga horti sp. nov., isolated from garden soil.</title>
        <authorList>
            <person name="Lee D.S."/>
            <person name="Han D.M."/>
            <person name="Baek J.H."/>
            <person name="Choi D.G."/>
            <person name="Jeon J.H."/>
            <person name="Jeon C.O."/>
        </authorList>
    </citation>
    <scope>NUCLEOTIDE SEQUENCE [LARGE SCALE GENOMIC DNA]</scope>
    <source>
        <strain evidence="8">GPA1</strain>
    </source>
</reference>
<evidence type="ECO:0000256" key="3">
    <source>
        <dbReference type="ARBA" id="ARBA00023082"/>
    </source>
</evidence>
<evidence type="ECO:0000313" key="8">
    <source>
        <dbReference type="Proteomes" id="UP001485459"/>
    </source>
</evidence>
<keyword evidence="5" id="KW-0804">Transcription</keyword>
<dbReference type="InterPro" id="IPR013249">
    <property type="entry name" value="RNA_pol_sigma70_r4_t2"/>
</dbReference>
<dbReference type="PANTHER" id="PTHR43133:SF46">
    <property type="entry name" value="RNA POLYMERASE SIGMA-70 FACTOR ECF SUBFAMILY"/>
    <property type="match status" value="1"/>
</dbReference>
<evidence type="ECO:0000259" key="6">
    <source>
        <dbReference type="PROSITE" id="PS00716"/>
    </source>
</evidence>
<dbReference type="RefSeq" id="WP_341836870.1">
    <property type="nucleotide sequence ID" value="NZ_CP149822.1"/>
</dbReference>
<dbReference type="Gene3D" id="1.10.10.10">
    <property type="entry name" value="Winged helix-like DNA-binding domain superfamily/Winged helix DNA-binding domain"/>
    <property type="match status" value="1"/>
</dbReference>
<dbReference type="Pfam" id="PF08281">
    <property type="entry name" value="Sigma70_r4_2"/>
    <property type="match status" value="1"/>
</dbReference>
<dbReference type="InterPro" id="IPR039425">
    <property type="entry name" value="RNA_pol_sigma-70-like"/>
</dbReference>
<evidence type="ECO:0000256" key="2">
    <source>
        <dbReference type="ARBA" id="ARBA00023015"/>
    </source>
</evidence>
<sequence length="198" mass="22799">MEELSRHIISNFQQGNERAFSSIIRQLRPHFIRQAYHLVKSETEADEVVSDAFMKLWYKKEDLGAGGTIFKFLQKVVHNNCLTRLEKRGLESKRLAKISGAFSEDTIRIDLQTELVNAELFAEVMLAIEKLPRRKKEVMKLILSDKSEEEIAEQLGITVRTVYNIHYEAKELLRGQFGKEQAVVALILYCISKSNIIS</sequence>
<evidence type="ECO:0000256" key="1">
    <source>
        <dbReference type="ARBA" id="ARBA00010641"/>
    </source>
</evidence>
<dbReference type="PANTHER" id="PTHR43133">
    <property type="entry name" value="RNA POLYMERASE ECF-TYPE SIGMA FACTO"/>
    <property type="match status" value="1"/>
</dbReference>
<protein>
    <submittedName>
        <fullName evidence="7">RNA polymerase sigma factor</fullName>
    </submittedName>
</protein>
<name>A0ABZ2YRN2_9BACT</name>
<proteinExistence type="inferred from homology"/>
<accession>A0ABZ2YRN2</accession>
<comment type="similarity">
    <text evidence="1">Belongs to the sigma-70 factor family. ECF subfamily.</text>
</comment>
<organism evidence="7 8">
    <name type="scientific">Chitinophaga pollutisoli</name>
    <dbReference type="NCBI Taxonomy" id="3133966"/>
    <lineage>
        <taxon>Bacteria</taxon>
        <taxon>Pseudomonadati</taxon>
        <taxon>Bacteroidota</taxon>
        <taxon>Chitinophagia</taxon>
        <taxon>Chitinophagales</taxon>
        <taxon>Chitinophagaceae</taxon>
        <taxon>Chitinophaga</taxon>
    </lineage>
</organism>
<gene>
    <name evidence="7" type="ORF">WJU16_03120</name>
</gene>